<dbReference type="Proteomes" id="UP000821865">
    <property type="component" value="Chromosome 1"/>
</dbReference>
<evidence type="ECO:0000313" key="2">
    <source>
        <dbReference type="Proteomes" id="UP000821865"/>
    </source>
</evidence>
<sequence>MVYARTTVPGVIGVEERRPELNCALQYADLLEKVESPKRKRGERGEIDTPGALIVRKLTLERIEELKKIIQEEQQRHKRCRRDIELLRAGQIDDRLEELLKQIQDEQRAKEIAEQELQKWAKERELQQAALRAAARPSSKTKKMSSRYLQEVQRSSSQSEHSEPDSMLGSPLSVEVEDPPSPPSQGTPEVERPCTPQRKVVSPLPHATPSTPPTPPAISTSLLTSLLKSPTPSSPVSSVSGLCSLTPSPVHQHKEQSSPRSHLTPSFFNPSAARQLATGTLSPSTTSSTVPRFSPTCTTVDTSRPSSVQMSPHSATSSAPTLSKLLELPPSTPGGCLPSLPFLTASPSVSSPVASQETTSSPLESSNSMDTTADDASVPCLVSSPVKLSVEEVTAPLVAEPSETPCEIPAVETVESEPEPFPAPEEPMEVTEDVPEDTSPSEVETKVEPKEEDMEEDEDQAISPAGEADSMVETVASEEMVVETVIEDSLSSGPNVDDDKESVQSDPEHGTGADQETKPESEGGKEASEIPAEHVCSESESKDKDDKDDIDEQLVADESDSVKDALKSETNDDELPPESPDAPLKKDEQTQEGDVPEDHQPTADEDDDDAEESKDAWAPGTVSSPSPAGETMSNLDEPQSEDMDDDKLKDDKSSIDDAKTPETPSGTEPDTKDDGSQHIESGTEDGTGELSKHLLGGSVTDSVPNSPASVLQG</sequence>
<evidence type="ECO:0000313" key="1">
    <source>
        <dbReference type="EMBL" id="KAH7979376.1"/>
    </source>
</evidence>
<accession>A0ACB8DYN6</accession>
<comment type="caution">
    <text evidence="1">The sequence shown here is derived from an EMBL/GenBank/DDBJ whole genome shotgun (WGS) entry which is preliminary data.</text>
</comment>
<proteinExistence type="predicted"/>
<gene>
    <name evidence="1" type="ORF">HPB49_009255</name>
</gene>
<dbReference type="EMBL" id="CM023470">
    <property type="protein sequence ID" value="KAH7979376.1"/>
    <property type="molecule type" value="Genomic_DNA"/>
</dbReference>
<name>A0ACB8DYN6_DERSI</name>
<organism evidence="1 2">
    <name type="scientific">Dermacentor silvarum</name>
    <name type="common">Tick</name>
    <dbReference type="NCBI Taxonomy" id="543639"/>
    <lineage>
        <taxon>Eukaryota</taxon>
        <taxon>Metazoa</taxon>
        <taxon>Ecdysozoa</taxon>
        <taxon>Arthropoda</taxon>
        <taxon>Chelicerata</taxon>
        <taxon>Arachnida</taxon>
        <taxon>Acari</taxon>
        <taxon>Parasitiformes</taxon>
        <taxon>Ixodida</taxon>
        <taxon>Ixodoidea</taxon>
        <taxon>Ixodidae</taxon>
        <taxon>Rhipicephalinae</taxon>
        <taxon>Dermacentor</taxon>
    </lineage>
</organism>
<keyword evidence="2" id="KW-1185">Reference proteome</keyword>
<reference evidence="1" key="1">
    <citation type="submission" date="2020-05" db="EMBL/GenBank/DDBJ databases">
        <title>Large-scale comparative analyses of tick genomes elucidate their genetic diversity and vector capacities.</title>
        <authorList>
            <person name="Jia N."/>
            <person name="Wang J."/>
            <person name="Shi W."/>
            <person name="Du L."/>
            <person name="Sun Y."/>
            <person name="Zhan W."/>
            <person name="Jiang J."/>
            <person name="Wang Q."/>
            <person name="Zhang B."/>
            <person name="Ji P."/>
            <person name="Sakyi L.B."/>
            <person name="Cui X."/>
            <person name="Yuan T."/>
            <person name="Jiang B."/>
            <person name="Yang W."/>
            <person name="Lam T.T.-Y."/>
            <person name="Chang Q."/>
            <person name="Ding S."/>
            <person name="Wang X."/>
            <person name="Zhu J."/>
            <person name="Ruan X."/>
            <person name="Zhao L."/>
            <person name="Wei J."/>
            <person name="Que T."/>
            <person name="Du C."/>
            <person name="Cheng J."/>
            <person name="Dai P."/>
            <person name="Han X."/>
            <person name="Huang E."/>
            <person name="Gao Y."/>
            <person name="Liu J."/>
            <person name="Shao H."/>
            <person name="Ye R."/>
            <person name="Li L."/>
            <person name="Wei W."/>
            <person name="Wang X."/>
            <person name="Wang C."/>
            <person name="Yang T."/>
            <person name="Huo Q."/>
            <person name="Li W."/>
            <person name="Guo W."/>
            <person name="Chen H."/>
            <person name="Zhou L."/>
            <person name="Ni X."/>
            <person name="Tian J."/>
            <person name="Zhou Y."/>
            <person name="Sheng Y."/>
            <person name="Liu T."/>
            <person name="Pan Y."/>
            <person name="Xia L."/>
            <person name="Li J."/>
            <person name="Zhao F."/>
            <person name="Cao W."/>
        </authorList>
    </citation>
    <scope>NUCLEOTIDE SEQUENCE</scope>
    <source>
        <strain evidence="1">Dsil-2018</strain>
    </source>
</reference>
<protein>
    <submittedName>
        <fullName evidence="1">Uncharacterized protein</fullName>
    </submittedName>
</protein>